<sequence>MGGRHVGLLLRLRDGYYGSLGHIMNREAGGDHRLYSPQQAFFDQTWKPDDIVKTR</sequence>
<evidence type="ECO:0000313" key="1">
    <source>
        <dbReference type="EMBL" id="VVD72481.1"/>
    </source>
</evidence>
<proteinExistence type="predicted"/>
<gene>
    <name evidence="1" type="ORF">PAQ31011_00682</name>
</gene>
<evidence type="ECO:0000313" key="2">
    <source>
        <dbReference type="Proteomes" id="UP000366819"/>
    </source>
</evidence>
<reference evidence="1 2" key="1">
    <citation type="submission" date="2019-08" db="EMBL/GenBank/DDBJ databases">
        <authorList>
            <person name="Peeters C."/>
        </authorList>
    </citation>
    <scope>NUCLEOTIDE SEQUENCE [LARGE SCALE GENOMIC DNA]</scope>
    <source>
        <strain evidence="1 2">LMG 31011</strain>
    </source>
</reference>
<dbReference type="EMBL" id="CABPSN010000001">
    <property type="protein sequence ID" value="VVD72481.1"/>
    <property type="molecule type" value="Genomic_DNA"/>
</dbReference>
<accession>A0A5E4SBG6</accession>
<dbReference type="Proteomes" id="UP000366819">
    <property type="component" value="Unassembled WGS sequence"/>
</dbReference>
<protein>
    <submittedName>
        <fullName evidence="1">Uncharacterized protein</fullName>
    </submittedName>
</protein>
<keyword evidence="2" id="KW-1185">Reference proteome</keyword>
<dbReference type="SUPFAM" id="SSF160935">
    <property type="entry name" value="VPA0735-like"/>
    <property type="match status" value="1"/>
</dbReference>
<dbReference type="AlphaFoldDB" id="A0A5E4SBG6"/>
<organism evidence="1 2">
    <name type="scientific">Pandoraea aquatica</name>
    <dbReference type="NCBI Taxonomy" id="2508290"/>
    <lineage>
        <taxon>Bacteria</taxon>
        <taxon>Pseudomonadati</taxon>
        <taxon>Pseudomonadota</taxon>
        <taxon>Betaproteobacteria</taxon>
        <taxon>Burkholderiales</taxon>
        <taxon>Burkholderiaceae</taxon>
        <taxon>Pandoraea</taxon>
    </lineage>
</organism>
<name>A0A5E4SBG6_9BURK</name>